<dbReference type="Pfam" id="PF02311">
    <property type="entry name" value="AraC_binding"/>
    <property type="match status" value="1"/>
</dbReference>
<dbReference type="Pfam" id="PF12833">
    <property type="entry name" value="HTH_18"/>
    <property type="match status" value="1"/>
</dbReference>
<dbReference type="InterPro" id="IPR018060">
    <property type="entry name" value="HTH_AraC"/>
</dbReference>
<keyword evidence="3" id="KW-0010">Activator</keyword>
<dbReference type="PANTHER" id="PTHR46796:SF2">
    <property type="entry name" value="TRANSCRIPTIONAL REGULATORY PROTEIN"/>
    <property type="match status" value="1"/>
</dbReference>
<evidence type="ECO:0000256" key="2">
    <source>
        <dbReference type="ARBA" id="ARBA00023125"/>
    </source>
</evidence>
<dbReference type="RefSeq" id="WP_175167259.1">
    <property type="nucleotide sequence ID" value="NZ_CADIKW010000003.1"/>
</dbReference>
<reference evidence="6 7" key="1">
    <citation type="submission" date="2020-04" db="EMBL/GenBank/DDBJ databases">
        <authorList>
            <person name="De Canck E."/>
        </authorList>
    </citation>
    <scope>NUCLEOTIDE SEQUENCE [LARGE SCALE GENOMIC DNA]</scope>
    <source>
        <strain evidence="6 7">LMG 26841</strain>
    </source>
</reference>
<dbReference type="AlphaFoldDB" id="A0A6S7CNE7"/>
<dbReference type="PROSITE" id="PS01124">
    <property type="entry name" value="HTH_ARAC_FAMILY_2"/>
    <property type="match status" value="1"/>
</dbReference>
<dbReference type="GO" id="GO:0003700">
    <property type="term" value="F:DNA-binding transcription factor activity"/>
    <property type="evidence" value="ECO:0007669"/>
    <property type="project" value="InterPro"/>
</dbReference>
<dbReference type="InterPro" id="IPR009057">
    <property type="entry name" value="Homeodomain-like_sf"/>
</dbReference>
<dbReference type="EMBL" id="CADIKW010000003">
    <property type="protein sequence ID" value="CAB3854221.1"/>
    <property type="molecule type" value="Genomic_DNA"/>
</dbReference>
<keyword evidence="1" id="KW-0805">Transcription regulation</keyword>
<dbReference type="PROSITE" id="PS00041">
    <property type="entry name" value="HTH_ARAC_FAMILY_1"/>
    <property type="match status" value="1"/>
</dbReference>
<dbReference type="PANTHER" id="PTHR46796">
    <property type="entry name" value="HTH-TYPE TRANSCRIPTIONAL ACTIVATOR RHAS-RELATED"/>
    <property type="match status" value="1"/>
</dbReference>
<accession>A0A6S7CNE7</accession>
<evidence type="ECO:0000313" key="7">
    <source>
        <dbReference type="Proteomes" id="UP000494272"/>
    </source>
</evidence>
<gene>
    <name evidence="6" type="ORF">LMG26841_02115</name>
</gene>
<dbReference type="InterPro" id="IPR050204">
    <property type="entry name" value="AraC_XylS_family_regulators"/>
</dbReference>
<dbReference type="InterPro" id="IPR003313">
    <property type="entry name" value="AraC-bd"/>
</dbReference>
<dbReference type="SUPFAM" id="SSF51215">
    <property type="entry name" value="Regulatory protein AraC"/>
    <property type="match status" value="1"/>
</dbReference>
<evidence type="ECO:0000313" key="6">
    <source>
        <dbReference type="EMBL" id="CAB3854221.1"/>
    </source>
</evidence>
<evidence type="ECO:0000259" key="5">
    <source>
        <dbReference type="PROSITE" id="PS01124"/>
    </source>
</evidence>
<dbReference type="GeneID" id="94355659"/>
<organism evidence="6 7">
    <name type="scientific">Achromobacter dolens</name>
    <dbReference type="NCBI Taxonomy" id="1287738"/>
    <lineage>
        <taxon>Bacteria</taxon>
        <taxon>Pseudomonadati</taxon>
        <taxon>Pseudomonadota</taxon>
        <taxon>Betaproteobacteria</taxon>
        <taxon>Burkholderiales</taxon>
        <taxon>Alcaligenaceae</taxon>
        <taxon>Achromobacter</taxon>
    </lineage>
</organism>
<sequence length="261" mass="28343">MAVMGSFNRRQFTGIEVAHIADGTRGFAPHFHDEFVISVNVRGWEKITLDRKCFDAAEGDVTLYNPAQVQSSHVISESWQFASMYVDPAALPVLLGINPETVFDKPLLQAPGIAARLRGAILSALNRNTPESVAQEGLVHVFDELLQMAGSGGPATSRHVPASISGIADRLRDDPALPTLTDLAASAGMTPVQLVRAFSRVYGMPPLAWRWNQRVAEARKRIAQGENIAAVALDLGFADQSHLTRRFRAVVGVPPGQWRDG</sequence>
<dbReference type="SUPFAM" id="SSF46689">
    <property type="entry name" value="Homeodomain-like"/>
    <property type="match status" value="2"/>
</dbReference>
<dbReference type="Proteomes" id="UP000494272">
    <property type="component" value="Unassembled WGS sequence"/>
</dbReference>
<protein>
    <recommendedName>
        <fullName evidence="5">HTH araC/xylS-type domain-containing protein</fullName>
    </recommendedName>
</protein>
<dbReference type="Gene3D" id="1.10.10.60">
    <property type="entry name" value="Homeodomain-like"/>
    <property type="match status" value="1"/>
</dbReference>
<dbReference type="SMART" id="SM00342">
    <property type="entry name" value="HTH_ARAC"/>
    <property type="match status" value="1"/>
</dbReference>
<keyword evidence="2" id="KW-0238">DNA-binding</keyword>
<keyword evidence="4" id="KW-0804">Transcription</keyword>
<dbReference type="InterPro" id="IPR018062">
    <property type="entry name" value="HTH_AraC-typ_CS"/>
</dbReference>
<keyword evidence="7" id="KW-1185">Reference proteome</keyword>
<dbReference type="InterPro" id="IPR037923">
    <property type="entry name" value="HTH-like"/>
</dbReference>
<name>A0A6S7CNE7_9BURK</name>
<evidence type="ECO:0000256" key="4">
    <source>
        <dbReference type="ARBA" id="ARBA00023163"/>
    </source>
</evidence>
<evidence type="ECO:0000256" key="1">
    <source>
        <dbReference type="ARBA" id="ARBA00023015"/>
    </source>
</evidence>
<dbReference type="GO" id="GO:0043565">
    <property type="term" value="F:sequence-specific DNA binding"/>
    <property type="evidence" value="ECO:0007669"/>
    <property type="project" value="InterPro"/>
</dbReference>
<evidence type="ECO:0000256" key="3">
    <source>
        <dbReference type="ARBA" id="ARBA00023159"/>
    </source>
</evidence>
<proteinExistence type="predicted"/>
<feature type="domain" description="HTH araC/xylS-type" evidence="5">
    <location>
        <begin position="161"/>
        <end position="261"/>
    </location>
</feature>